<reference evidence="1" key="1">
    <citation type="submission" date="2022-04" db="EMBL/GenBank/DDBJ databases">
        <title>Genome of the entomopathogenic fungus Entomophthora muscae.</title>
        <authorList>
            <person name="Elya C."/>
            <person name="Lovett B.R."/>
            <person name="Lee E."/>
            <person name="Macias A.M."/>
            <person name="Hajek A.E."/>
            <person name="De Bivort B.L."/>
            <person name="Kasson M.T."/>
            <person name="De Fine Licht H.H."/>
            <person name="Stajich J.E."/>
        </authorList>
    </citation>
    <scope>NUCLEOTIDE SEQUENCE</scope>
    <source>
        <strain evidence="1">Berkeley</strain>
    </source>
</reference>
<name>A0ACC2TX41_9FUNG</name>
<evidence type="ECO:0000313" key="2">
    <source>
        <dbReference type="Proteomes" id="UP001165960"/>
    </source>
</evidence>
<dbReference type="Proteomes" id="UP001165960">
    <property type="component" value="Unassembled WGS sequence"/>
</dbReference>
<keyword evidence="2" id="KW-1185">Reference proteome</keyword>
<comment type="caution">
    <text evidence="1">The sequence shown here is derived from an EMBL/GenBank/DDBJ whole genome shotgun (WGS) entry which is preliminary data.</text>
</comment>
<accession>A0ACC2TX41</accession>
<evidence type="ECO:0000313" key="1">
    <source>
        <dbReference type="EMBL" id="KAJ9079056.1"/>
    </source>
</evidence>
<gene>
    <name evidence="1" type="ORF">DSO57_1039473</name>
</gene>
<sequence length="106" mass="11603">MHLNLVTSKPHRQDILDLGDPGVINPSYLVKKLKLAPDLTYHNNSVDVGHQTAKFFLAMDLISGYWKIDLPPAAKRSVPSLPTKGCSSPQGCPKVCPMPWLPSKGL</sequence>
<proteinExistence type="predicted"/>
<protein>
    <submittedName>
        <fullName evidence="1">Uncharacterized protein</fullName>
    </submittedName>
</protein>
<organism evidence="1 2">
    <name type="scientific">Entomophthora muscae</name>
    <dbReference type="NCBI Taxonomy" id="34485"/>
    <lineage>
        <taxon>Eukaryota</taxon>
        <taxon>Fungi</taxon>
        <taxon>Fungi incertae sedis</taxon>
        <taxon>Zoopagomycota</taxon>
        <taxon>Entomophthoromycotina</taxon>
        <taxon>Entomophthoromycetes</taxon>
        <taxon>Entomophthorales</taxon>
        <taxon>Entomophthoraceae</taxon>
        <taxon>Entomophthora</taxon>
    </lineage>
</organism>
<dbReference type="EMBL" id="QTSX02002093">
    <property type="protein sequence ID" value="KAJ9079056.1"/>
    <property type="molecule type" value="Genomic_DNA"/>
</dbReference>